<evidence type="ECO:0000313" key="4">
    <source>
        <dbReference type="Proteomes" id="UP000321379"/>
    </source>
</evidence>
<feature type="region of interest" description="Disordered" evidence="1">
    <location>
        <begin position="106"/>
        <end position="145"/>
    </location>
</feature>
<dbReference type="RefSeq" id="WP_147785092.1">
    <property type="nucleotide sequence ID" value="NZ_VRMG01000015.1"/>
</dbReference>
<accession>A0A5C8UJL4</accession>
<dbReference type="InterPro" id="IPR021202">
    <property type="entry name" value="Rv3654c-like"/>
</dbReference>
<organism evidence="3 4">
    <name type="scientific">Lacisediminihabitans profunda</name>
    <dbReference type="NCBI Taxonomy" id="2594790"/>
    <lineage>
        <taxon>Bacteria</taxon>
        <taxon>Bacillati</taxon>
        <taxon>Actinomycetota</taxon>
        <taxon>Actinomycetes</taxon>
        <taxon>Micrococcales</taxon>
        <taxon>Microbacteriaceae</taxon>
        <taxon>Lacisediminihabitans</taxon>
    </lineage>
</organism>
<keyword evidence="4" id="KW-1185">Reference proteome</keyword>
<dbReference type="NCBIfam" id="TIGR03816">
    <property type="entry name" value="tadE_like_DECH"/>
    <property type="match status" value="1"/>
</dbReference>
<name>A0A5C8UJL4_9MICO</name>
<proteinExistence type="predicted"/>
<comment type="caution">
    <text evidence="3">The sequence shown here is derived from an EMBL/GenBank/DDBJ whole genome shotgun (WGS) entry which is preliminary data.</text>
</comment>
<evidence type="ECO:0000256" key="2">
    <source>
        <dbReference type="SAM" id="Phobius"/>
    </source>
</evidence>
<keyword evidence="2" id="KW-0812">Transmembrane</keyword>
<keyword evidence="2" id="KW-0472">Membrane</keyword>
<evidence type="ECO:0008006" key="5">
    <source>
        <dbReference type="Google" id="ProtNLM"/>
    </source>
</evidence>
<evidence type="ECO:0000313" key="3">
    <source>
        <dbReference type="EMBL" id="TXN28378.1"/>
    </source>
</evidence>
<gene>
    <name evidence="3" type="ORF">FVP33_18100</name>
</gene>
<reference evidence="3 4" key="1">
    <citation type="submission" date="2019-08" db="EMBL/GenBank/DDBJ databases">
        <title>Bacterial whole genome sequence for Glaciihabitans sp. CHu50b-6-2.</title>
        <authorList>
            <person name="Jin L."/>
        </authorList>
    </citation>
    <scope>NUCLEOTIDE SEQUENCE [LARGE SCALE GENOMIC DNA]</scope>
    <source>
        <strain evidence="3 4">CHu50b-6-2</strain>
    </source>
</reference>
<dbReference type="Proteomes" id="UP000321379">
    <property type="component" value="Unassembled WGS sequence"/>
</dbReference>
<keyword evidence="2" id="KW-1133">Transmembrane helix</keyword>
<sequence length="145" mass="14228">MRGESGSGSVLGIAVVAVVIAVAALMIPVIRVLAAVGQGWAAADASALAAADVAVGIQPGDPCESAADVAASNGARLDGCVVDGAVVTVSVEVAVVGFRLSIRATAGPPGGSVGHPGASALAPPRARQPSWSVTEMSGRRRHDRE</sequence>
<feature type="transmembrane region" description="Helical" evidence="2">
    <location>
        <begin position="6"/>
        <end position="30"/>
    </location>
</feature>
<dbReference type="EMBL" id="VRMG01000015">
    <property type="protein sequence ID" value="TXN28378.1"/>
    <property type="molecule type" value="Genomic_DNA"/>
</dbReference>
<protein>
    <recommendedName>
        <fullName evidence="5">Flp pilus-assembly TadE/G-like family protein</fullName>
    </recommendedName>
</protein>
<evidence type="ECO:0000256" key="1">
    <source>
        <dbReference type="SAM" id="MobiDB-lite"/>
    </source>
</evidence>
<dbReference type="AlphaFoldDB" id="A0A5C8UJL4"/>